<evidence type="ECO:0008006" key="3">
    <source>
        <dbReference type="Google" id="ProtNLM"/>
    </source>
</evidence>
<keyword evidence="2" id="KW-1185">Reference proteome</keyword>
<protein>
    <recommendedName>
        <fullName evidence="3">CdiI immunity protein domain-containing protein</fullName>
    </recommendedName>
</protein>
<evidence type="ECO:0000313" key="2">
    <source>
        <dbReference type="Proteomes" id="UP001230768"/>
    </source>
</evidence>
<organism evidence="1 2">
    <name type="scientific">Pseudomonas wuhanensis</name>
    <dbReference type="NCBI Taxonomy" id="2954098"/>
    <lineage>
        <taxon>Bacteria</taxon>
        <taxon>Pseudomonadati</taxon>
        <taxon>Pseudomonadota</taxon>
        <taxon>Gammaproteobacteria</taxon>
        <taxon>Pseudomonadales</taxon>
        <taxon>Pseudomonadaceae</taxon>
        <taxon>Pseudomonas</taxon>
    </lineage>
</organism>
<gene>
    <name evidence="1" type="ORF">PSH88_22860</name>
</gene>
<sequence>MSRKTLISAVLLETDRVWGEDGFGGEPDEYAWLAVTFGITYDQDVQWQLILDHACDCLEDDDFEDEKLMLFLEDEGAVMRFLNTFLEMYQCSSAVFPRPVS</sequence>
<reference evidence="1 2" key="1">
    <citation type="submission" date="2023-02" db="EMBL/GenBank/DDBJ databases">
        <title>Evolution of Hrp T3SS in non-pathogenic Pseudomonas fluorescens.</title>
        <authorList>
            <person name="Liao K."/>
            <person name="Wei H."/>
            <person name="Gu Y."/>
        </authorList>
    </citation>
    <scope>NUCLEOTIDE SEQUENCE [LARGE SCALE GENOMIC DNA]</scope>
    <source>
        <strain evidence="1 2">FP607</strain>
    </source>
</reference>
<name>A0ABY9GMR2_9PSED</name>
<proteinExistence type="predicted"/>
<accession>A0ABY9GMR2</accession>
<dbReference type="Proteomes" id="UP001230768">
    <property type="component" value="Chromosome"/>
</dbReference>
<dbReference type="RefSeq" id="WP_305422817.1">
    <property type="nucleotide sequence ID" value="NZ_CP117430.1"/>
</dbReference>
<evidence type="ECO:0000313" key="1">
    <source>
        <dbReference type="EMBL" id="WLI17070.1"/>
    </source>
</evidence>
<dbReference type="EMBL" id="CP117430">
    <property type="protein sequence ID" value="WLI17070.1"/>
    <property type="molecule type" value="Genomic_DNA"/>
</dbReference>